<reference evidence="10" key="1">
    <citation type="submission" date="2014-05" db="EMBL/GenBank/DDBJ databases">
        <title>The transcriptome of the halophilic microalga Tetraselmis sp. GSL018 isolated from the Great Salt Lake, Utah.</title>
        <authorList>
            <person name="Jinkerson R.E."/>
            <person name="D'Adamo S."/>
            <person name="Posewitz M.C."/>
        </authorList>
    </citation>
    <scope>NUCLEOTIDE SEQUENCE</scope>
    <source>
        <strain evidence="10">GSL018</strain>
    </source>
</reference>
<feature type="transmembrane region" description="Helical" evidence="8">
    <location>
        <begin position="141"/>
        <end position="158"/>
    </location>
</feature>
<dbReference type="InterPro" id="IPR029020">
    <property type="entry name" value="Ammonium/urea_transptr"/>
</dbReference>
<dbReference type="PANTHER" id="PTHR11730">
    <property type="entry name" value="AMMONIUM TRANSPORTER"/>
    <property type="match status" value="1"/>
</dbReference>
<keyword evidence="3" id="KW-0813">Transport</keyword>
<evidence type="ECO:0000256" key="8">
    <source>
        <dbReference type="SAM" id="Phobius"/>
    </source>
</evidence>
<evidence type="ECO:0000256" key="4">
    <source>
        <dbReference type="ARBA" id="ARBA00022692"/>
    </source>
</evidence>
<keyword evidence="5 8" id="KW-1133">Transmembrane helix</keyword>
<dbReference type="Pfam" id="PF00909">
    <property type="entry name" value="Ammonium_transp"/>
    <property type="match status" value="1"/>
</dbReference>
<evidence type="ECO:0000256" key="7">
    <source>
        <dbReference type="ARBA" id="ARBA00023177"/>
    </source>
</evidence>
<accession>A0A061SBE6</accession>
<evidence type="ECO:0000259" key="9">
    <source>
        <dbReference type="Pfam" id="PF00909"/>
    </source>
</evidence>
<dbReference type="SUPFAM" id="SSF111352">
    <property type="entry name" value="Ammonium transporter"/>
    <property type="match status" value="1"/>
</dbReference>
<gene>
    <name evidence="10" type="ORF">TSPGSL018_10401</name>
</gene>
<feature type="transmembrane region" description="Helical" evidence="8">
    <location>
        <begin position="112"/>
        <end position="134"/>
    </location>
</feature>
<dbReference type="Gene3D" id="1.10.3430.10">
    <property type="entry name" value="Ammonium transporter AmtB like domains"/>
    <property type="match status" value="1"/>
</dbReference>
<keyword evidence="7" id="KW-0924">Ammonia transport</keyword>
<sequence length="165" mass="18229">MDQKDDLANLFEALQARVHVMELAQDKAEHAHKQFWLFFGAALVFYMQCGFALLEAGSLRSKTTQNILLKNLVDACLGGLLWYSVGYALSSPGGSSSFIGTRWTALYGEADWARWLFSWAFAATAATIVSGAVAERCDFRAYLSYTVVLTVFVVRFGHPDISIGI</sequence>
<keyword evidence="4 8" id="KW-0812">Transmembrane</keyword>
<dbReference type="GO" id="GO:0097272">
    <property type="term" value="P:ammonium homeostasis"/>
    <property type="evidence" value="ECO:0007669"/>
    <property type="project" value="TreeGrafter"/>
</dbReference>
<evidence type="ECO:0000256" key="5">
    <source>
        <dbReference type="ARBA" id="ARBA00022989"/>
    </source>
</evidence>
<dbReference type="AlphaFoldDB" id="A0A061SBE6"/>
<evidence type="ECO:0000256" key="6">
    <source>
        <dbReference type="ARBA" id="ARBA00023136"/>
    </source>
</evidence>
<dbReference type="EMBL" id="GBEZ01004871">
    <property type="protein sequence ID" value="JAC80379.1"/>
    <property type="molecule type" value="Transcribed_RNA"/>
</dbReference>
<feature type="domain" description="Ammonium transporter AmtB-like" evidence="9">
    <location>
        <begin position="36"/>
        <end position="153"/>
    </location>
</feature>
<name>A0A061SBE6_9CHLO</name>
<evidence type="ECO:0000256" key="3">
    <source>
        <dbReference type="ARBA" id="ARBA00022448"/>
    </source>
</evidence>
<protein>
    <submittedName>
        <fullName evidence="10">Ammonium transporter</fullName>
    </submittedName>
</protein>
<feature type="transmembrane region" description="Helical" evidence="8">
    <location>
        <begin position="35"/>
        <end position="56"/>
    </location>
</feature>
<comment type="similarity">
    <text evidence="2">Belongs to the ammonia transporter channel (TC 1.A.11.2) family.</text>
</comment>
<comment type="subcellular location">
    <subcellularLocation>
        <location evidence="1">Membrane</location>
        <topology evidence="1">Multi-pass membrane protein</topology>
    </subcellularLocation>
</comment>
<organism evidence="10">
    <name type="scientific">Tetraselmis sp. GSL018</name>
    <dbReference type="NCBI Taxonomy" id="582737"/>
    <lineage>
        <taxon>Eukaryota</taxon>
        <taxon>Viridiplantae</taxon>
        <taxon>Chlorophyta</taxon>
        <taxon>core chlorophytes</taxon>
        <taxon>Chlorodendrophyceae</taxon>
        <taxon>Chlorodendrales</taxon>
        <taxon>Chlorodendraceae</taxon>
        <taxon>Tetraselmis</taxon>
    </lineage>
</organism>
<evidence type="ECO:0000256" key="1">
    <source>
        <dbReference type="ARBA" id="ARBA00004141"/>
    </source>
</evidence>
<feature type="transmembrane region" description="Helical" evidence="8">
    <location>
        <begin position="68"/>
        <end position="89"/>
    </location>
</feature>
<dbReference type="GO" id="GO:0008519">
    <property type="term" value="F:ammonium channel activity"/>
    <property type="evidence" value="ECO:0007669"/>
    <property type="project" value="InterPro"/>
</dbReference>
<keyword evidence="6 8" id="KW-0472">Membrane</keyword>
<dbReference type="GO" id="GO:0005886">
    <property type="term" value="C:plasma membrane"/>
    <property type="evidence" value="ECO:0007669"/>
    <property type="project" value="TreeGrafter"/>
</dbReference>
<evidence type="ECO:0000313" key="10">
    <source>
        <dbReference type="EMBL" id="JAC80379.1"/>
    </source>
</evidence>
<proteinExistence type="inferred from homology"/>
<evidence type="ECO:0000256" key="2">
    <source>
        <dbReference type="ARBA" id="ARBA00005887"/>
    </source>
</evidence>
<dbReference type="InterPro" id="IPR024041">
    <property type="entry name" value="NH4_transpt_AmtB-like_dom"/>
</dbReference>
<dbReference type="PANTHER" id="PTHR11730:SF6">
    <property type="entry name" value="AMMONIUM TRANSPORTER"/>
    <property type="match status" value="1"/>
</dbReference>